<accession>A0ABU9UBX1</accession>
<evidence type="ECO:0000313" key="2">
    <source>
        <dbReference type="Proteomes" id="UP001466331"/>
    </source>
</evidence>
<comment type="caution">
    <text evidence="1">The sequence shown here is derived from an EMBL/GenBank/DDBJ whole genome shotgun (WGS) entry which is preliminary data.</text>
</comment>
<reference evidence="1 2" key="1">
    <citation type="submission" date="2024-03" db="EMBL/GenBank/DDBJ databases">
        <title>Ignisphaera cupida sp. nov., a hyperthermophilic hydrolytic archaeon from a hot spring of Kamchatka, and proposal of Ignisphaeraceae fam. nov.</title>
        <authorList>
            <person name="Podosokorskaya O.A."/>
            <person name="Elcheninov A.G."/>
            <person name="Maltseva A.I."/>
            <person name="Zayulina K.S."/>
            <person name="Novikov A."/>
            <person name="Merkel A.Y."/>
        </authorList>
    </citation>
    <scope>NUCLEOTIDE SEQUENCE [LARGE SCALE GENOMIC DNA]</scope>
    <source>
        <strain evidence="1 2">38H-sp</strain>
    </source>
</reference>
<sequence>MELLIFHYHLKPGGVTSVIVDSIKAFLQDNDSWTVRVITGSSEDTEAFKNRLGVFAQRVILQVEPLVGYAEEDLDEQDASERISDIKSLLERLCDEERVFWIHNFHLGKNPYFTEAVIRLAQEGRQKIVLHVHDFPESGRYINLGRIRKYVKGPLYPTSNNVRYALINNRDVRILSHAGIPEDMIFLLDNPYHPLDFGEYTEEKKNSLQDVLKIGQNKKLFLSPVRAIRRKNILESALISIMVDVVYGVSLPGTSGQEVHYSELVARCMRDTGNISSLGITAENSGISFPSVLKSADSLISSSVQEGFGYLFLQAIDSARPLIARRLDIIDGFDHIFENYPVFLYEHFFIPTGFFDINTEHIGKKYQKKIDKLASYVPESVTIELKEEINNIVQKERVEFSFLPVEMQEKVLLKAYTDKESIKAIKQENHGFAENVLSIVSQNIPNDAATRLARFSLAFHKKTMQDIISSFDKIPVTSCSIEARETEETVLHSFARVDYLRLLYDF</sequence>
<dbReference type="RefSeq" id="WP_420069599.1">
    <property type="nucleotide sequence ID" value="NZ_JBCHKQ010000002.1"/>
</dbReference>
<dbReference type="SUPFAM" id="SSF53756">
    <property type="entry name" value="UDP-Glycosyltransferase/glycogen phosphorylase"/>
    <property type="match status" value="1"/>
</dbReference>
<gene>
    <name evidence="1" type="ORF">WKV44_06325</name>
</gene>
<proteinExistence type="predicted"/>
<keyword evidence="2" id="KW-1185">Reference proteome</keyword>
<dbReference type="Gene3D" id="3.40.50.2000">
    <property type="entry name" value="Glycogen Phosphorylase B"/>
    <property type="match status" value="2"/>
</dbReference>
<organism evidence="1 2">
    <name type="scientific">Rarispira pelagica</name>
    <dbReference type="NCBI Taxonomy" id="3141764"/>
    <lineage>
        <taxon>Bacteria</taxon>
        <taxon>Pseudomonadati</taxon>
        <taxon>Spirochaetota</taxon>
        <taxon>Spirochaetia</taxon>
        <taxon>Winmispirales</taxon>
        <taxon>Winmispiraceae</taxon>
        <taxon>Rarispira</taxon>
    </lineage>
</organism>
<dbReference type="Proteomes" id="UP001466331">
    <property type="component" value="Unassembled WGS sequence"/>
</dbReference>
<name>A0ABU9UBX1_9SPIR</name>
<evidence type="ECO:0000313" key="1">
    <source>
        <dbReference type="EMBL" id="MEM5948153.1"/>
    </source>
</evidence>
<dbReference type="EMBL" id="JBCHKQ010000002">
    <property type="protein sequence ID" value="MEM5948153.1"/>
    <property type="molecule type" value="Genomic_DNA"/>
</dbReference>
<protein>
    <submittedName>
        <fullName evidence="1">Glycosyltransferase family 1 protein</fullName>
    </submittedName>
</protein>